<reference evidence="2" key="1">
    <citation type="submission" date="2021-02" db="EMBL/GenBank/DDBJ databases">
        <title>Sequencing the genomes of 1000 actinobacteria strains.</title>
        <authorList>
            <person name="Klenk H.-P."/>
        </authorList>
    </citation>
    <scope>NUCLEOTIDE SEQUENCE</scope>
    <source>
        <strain evidence="2">DSM 22850</strain>
    </source>
</reference>
<keyword evidence="2" id="KW-0032">Aminotransferase</keyword>
<dbReference type="InterPro" id="IPR043132">
    <property type="entry name" value="BCAT-like_C"/>
</dbReference>
<keyword evidence="3" id="KW-1185">Reference proteome</keyword>
<dbReference type="GO" id="GO:0016829">
    <property type="term" value="F:lyase activity"/>
    <property type="evidence" value="ECO:0007669"/>
    <property type="project" value="UniProtKB-KW"/>
</dbReference>
<feature type="region of interest" description="Disordered" evidence="1">
    <location>
        <begin position="1"/>
        <end position="43"/>
    </location>
</feature>
<feature type="region of interest" description="Disordered" evidence="1">
    <location>
        <begin position="147"/>
        <end position="174"/>
    </location>
</feature>
<keyword evidence="2" id="KW-0808">Transferase</keyword>
<feature type="compositionally biased region" description="Low complexity" evidence="1">
    <location>
        <begin position="1"/>
        <end position="19"/>
    </location>
</feature>
<protein>
    <submittedName>
        <fullName evidence="2">Branched-subunit amino acid aminotransferase/4-amino-4-deoxychorismate lyase</fullName>
    </submittedName>
</protein>
<dbReference type="Pfam" id="PF01063">
    <property type="entry name" value="Aminotran_4"/>
    <property type="match status" value="1"/>
</dbReference>
<evidence type="ECO:0000256" key="1">
    <source>
        <dbReference type="SAM" id="MobiDB-lite"/>
    </source>
</evidence>
<dbReference type="InterPro" id="IPR036038">
    <property type="entry name" value="Aminotransferase-like"/>
</dbReference>
<dbReference type="GO" id="GO:0008483">
    <property type="term" value="F:transaminase activity"/>
    <property type="evidence" value="ECO:0007669"/>
    <property type="project" value="UniProtKB-KW"/>
</dbReference>
<proteinExistence type="predicted"/>
<evidence type="ECO:0000313" key="2">
    <source>
        <dbReference type="EMBL" id="MBP1325024.1"/>
    </source>
</evidence>
<dbReference type="Gene3D" id="3.20.10.10">
    <property type="entry name" value="D-amino Acid Aminotransferase, subunit A, domain 2"/>
    <property type="match status" value="1"/>
</dbReference>
<evidence type="ECO:0000313" key="3">
    <source>
        <dbReference type="Proteomes" id="UP000675163"/>
    </source>
</evidence>
<comment type="caution">
    <text evidence="2">The sequence shown here is derived from an EMBL/GenBank/DDBJ whole genome shotgun (WGS) entry which is preliminary data.</text>
</comment>
<dbReference type="InterPro" id="IPR001544">
    <property type="entry name" value="Aminotrans_IV"/>
</dbReference>
<organism evidence="2 3">
    <name type="scientific">Leucobacter exalbidus</name>
    <dbReference type="NCBI Taxonomy" id="662960"/>
    <lineage>
        <taxon>Bacteria</taxon>
        <taxon>Bacillati</taxon>
        <taxon>Actinomycetota</taxon>
        <taxon>Actinomycetes</taxon>
        <taxon>Micrococcales</taxon>
        <taxon>Microbacteriaceae</taxon>
        <taxon>Leucobacter</taxon>
    </lineage>
</organism>
<name>A0A940PP61_9MICO</name>
<dbReference type="SUPFAM" id="SSF56752">
    <property type="entry name" value="D-aminoacid aminotransferase-like PLP-dependent enzymes"/>
    <property type="match status" value="1"/>
</dbReference>
<gene>
    <name evidence="2" type="ORF">JOF28_000256</name>
</gene>
<dbReference type="EMBL" id="JAFIDA010000001">
    <property type="protein sequence ID" value="MBP1325024.1"/>
    <property type="molecule type" value="Genomic_DNA"/>
</dbReference>
<dbReference type="Proteomes" id="UP000675163">
    <property type="component" value="Unassembled WGS sequence"/>
</dbReference>
<feature type="compositionally biased region" description="Polar residues" evidence="1">
    <location>
        <begin position="34"/>
        <end position="43"/>
    </location>
</feature>
<feature type="compositionally biased region" description="Low complexity" evidence="1">
    <location>
        <begin position="150"/>
        <end position="174"/>
    </location>
</feature>
<keyword evidence="2" id="KW-0456">Lyase</keyword>
<accession>A0A940PP61</accession>
<dbReference type="RefSeq" id="WP_209704117.1">
    <property type="nucleotide sequence ID" value="NZ_JAFIDA010000001.1"/>
</dbReference>
<dbReference type="AlphaFoldDB" id="A0A940PP61"/>
<sequence>MPAHAPQDSSLPVPDPSSSARQASNGLGTEPSAELSTELSASVPSRQLAVADSFRTRVRADVTEVRGLALHLARFRQSAIEALSEVEPLLEVFPNPQAPASADSRPNLDSNTVSNALDEFLTEALERIDAAGEGFPRLELWQTSPALGKQAAQEAPGTQAAQQAGSAQPPQQVPSVQLVPGWELSVALRPLPVIRDSIELRTAPLPASLVSPARKGPNIAVYSEIARSLGCEGLLVDADGAVIEGTTTSLVWWDAAGRGFVAASTQRVPSVAEALVAREARSLGAPLMPATVTPDQLVGRDVWAVNALHGIRPVRSIDGQALTVHDAGRLARFRLALDGTWEPVRP</sequence>